<sequence>MEEVEFAKEERLRRRPLRLQSGEAVSETQQSEKEELPRRTAVQTKTDYMVVQKMKKENHHENPDQSFSSKEQQKPNH</sequence>
<gene>
    <name evidence="2" type="ORF">CYMTET_38172</name>
</gene>
<proteinExistence type="predicted"/>
<name>A0AAE0CE24_9CHLO</name>
<evidence type="ECO:0000256" key="1">
    <source>
        <dbReference type="SAM" id="MobiDB-lite"/>
    </source>
</evidence>
<accession>A0AAE0CE24</accession>
<keyword evidence="3" id="KW-1185">Reference proteome</keyword>
<protein>
    <submittedName>
        <fullName evidence="2">Uncharacterized protein</fullName>
    </submittedName>
</protein>
<feature type="region of interest" description="Disordered" evidence="1">
    <location>
        <begin position="20"/>
        <end position="77"/>
    </location>
</feature>
<dbReference type="Proteomes" id="UP001190700">
    <property type="component" value="Unassembled WGS sequence"/>
</dbReference>
<evidence type="ECO:0000313" key="3">
    <source>
        <dbReference type="Proteomes" id="UP001190700"/>
    </source>
</evidence>
<organism evidence="2 3">
    <name type="scientific">Cymbomonas tetramitiformis</name>
    <dbReference type="NCBI Taxonomy" id="36881"/>
    <lineage>
        <taxon>Eukaryota</taxon>
        <taxon>Viridiplantae</taxon>
        <taxon>Chlorophyta</taxon>
        <taxon>Pyramimonadophyceae</taxon>
        <taxon>Pyramimonadales</taxon>
        <taxon>Pyramimonadaceae</taxon>
        <taxon>Cymbomonas</taxon>
    </lineage>
</organism>
<feature type="compositionally biased region" description="Basic and acidic residues" evidence="1">
    <location>
        <begin position="54"/>
        <end position="63"/>
    </location>
</feature>
<evidence type="ECO:0000313" key="2">
    <source>
        <dbReference type="EMBL" id="KAK3252539.1"/>
    </source>
</evidence>
<reference evidence="2 3" key="1">
    <citation type="journal article" date="2015" name="Genome Biol. Evol.">
        <title>Comparative Genomics of a Bacterivorous Green Alga Reveals Evolutionary Causalities and Consequences of Phago-Mixotrophic Mode of Nutrition.</title>
        <authorList>
            <person name="Burns J.A."/>
            <person name="Paasch A."/>
            <person name="Narechania A."/>
            <person name="Kim E."/>
        </authorList>
    </citation>
    <scope>NUCLEOTIDE SEQUENCE [LARGE SCALE GENOMIC DNA]</scope>
    <source>
        <strain evidence="2 3">PLY_AMNH</strain>
    </source>
</reference>
<comment type="caution">
    <text evidence="2">The sequence shown here is derived from an EMBL/GenBank/DDBJ whole genome shotgun (WGS) entry which is preliminary data.</text>
</comment>
<dbReference type="AlphaFoldDB" id="A0AAE0CE24"/>
<dbReference type="EMBL" id="LGRX02025353">
    <property type="protein sequence ID" value="KAK3252539.1"/>
    <property type="molecule type" value="Genomic_DNA"/>
</dbReference>